<keyword evidence="1" id="KW-0732">Signal</keyword>
<gene>
    <name evidence="2" type="ORF">BDW59DRAFT_163911</name>
</gene>
<evidence type="ECO:0000256" key="1">
    <source>
        <dbReference type="SAM" id="SignalP"/>
    </source>
</evidence>
<sequence length="117" mass="11646">MKLSAIVSTVLCLGASQFVGAEALTSTLTTTITRTLVRVNAVTPSATATPSPSSSVPLIPTSHPASSSTLFPSTATATATVSNAPEDPLHTNMATGFEGNMPIALAGGAFALLFGAL</sequence>
<accession>A0ABR4I320</accession>
<name>A0ABR4I320_9EURO</name>
<protein>
    <submittedName>
        <fullName evidence="2">Uncharacterized protein</fullName>
    </submittedName>
</protein>
<evidence type="ECO:0000313" key="3">
    <source>
        <dbReference type="Proteomes" id="UP001610335"/>
    </source>
</evidence>
<dbReference type="Proteomes" id="UP001610335">
    <property type="component" value="Unassembled WGS sequence"/>
</dbReference>
<keyword evidence="3" id="KW-1185">Reference proteome</keyword>
<reference evidence="2 3" key="1">
    <citation type="submission" date="2024-07" db="EMBL/GenBank/DDBJ databases">
        <title>Section-level genome sequencing and comparative genomics of Aspergillus sections Usti and Cavernicolus.</title>
        <authorList>
            <consortium name="Lawrence Berkeley National Laboratory"/>
            <person name="Nybo J.L."/>
            <person name="Vesth T.C."/>
            <person name="Theobald S."/>
            <person name="Frisvad J.C."/>
            <person name="Larsen T.O."/>
            <person name="Kjaerboelling I."/>
            <person name="Rothschild-Mancinelli K."/>
            <person name="Lyhne E.K."/>
            <person name="Kogle M.E."/>
            <person name="Barry K."/>
            <person name="Clum A."/>
            <person name="Na H."/>
            <person name="Ledsgaard L."/>
            <person name="Lin J."/>
            <person name="Lipzen A."/>
            <person name="Kuo A."/>
            <person name="Riley R."/>
            <person name="Mondo S."/>
            <person name="LaButti K."/>
            <person name="Haridas S."/>
            <person name="Pangalinan J."/>
            <person name="Salamov A.A."/>
            <person name="Simmons B.A."/>
            <person name="Magnuson J.K."/>
            <person name="Chen J."/>
            <person name="Drula E."/>
            <person name="Henrissat B."/>
            <person name="Wiebenga A."/>
            <person name="Lubbers R.J."/>
            <person name="Gomes A.C."/>
            <person name="Makela M.R."/>
            <person name="Stajich J."/>
            <person name="Grigoriev I.V."/>
            <person name="Mortensen U.H."/>
            <person name="De vries R.P."/>
            <person name="Baker S.E."/>
            <person name="Andersen M.R."/>
        </authorList>
    </citation>
    <scope>NUCLEOTIDE SEQUENCE [LARGE SCALE GENOMIC DNA]</scope>
    <source>
        <strain evidence="2 3">CBS 600.67</strain>
    </source>
</reference>
<dbReference type="EMBL" id="JBFXLS010000060">
    <property type="protein sequence ID" value="KAL2822153.1"/>
    <property type="molecule type" value="Genomic_DNA"/>
</dbReference>
<feature type="signal peptide" evidence="1">
    <location>
        <begin position="1"/>
        <end position="23"/>
    </location>
</feature>
<evidence type="ECO:0000313" key="2">
    <source>
        <dbReference type="EMBL" id="KAL2822153.1"/>
    </source>
</evidence>
<proteinExistence type="predicted"/>
<comment type="caution">
    <text evidence="2">The sequence shown here is derived from an EMBL/GenBank/DDBJ whole genome shotgun (WGS) entry which is preliminary data.</text>
</comment>
<organism evidence="2 3">
    <name type="scientific">Aspergillus cavernicola</name>
    <dbReference type="NCBI Taxonomy" id="176166"/>
    <lineage>
        <taxon>Eukaryota</taxon>
        <taxon>Fungi</taxon>
        <taxon>Dikarya</taxon>
        <taxon>Ascomycota</taxon>
        <taxon>Pezizomycotina</taxon>
        <taxon>Eurotiomycetes</taxon>
        <taxon>Eurotiomycetidae</taxon>
        <taxon>Eurotiales</taxon>
        <taxon>Aspergillaceae</taxon>
        <taxon>Aspergillus</taxon>
        <taxon>Aspergillus subgen. Nidulantes</taxon>
    </lineage>
</organism>
<feature type="chain" id="PRO_5045988626" evidence="1">
    <location>
        <begin position="24"/>
        <end position="117"/>
    </location>
</feature>